<organism evidence="1 2">
    <name type="scientific">Flexivirga aerilata</name>
    <dbReference type="NCBI Taxonomy" id="1656889"/>
    <lineage>
        <taxon>Bacteria</taxon>
        <taxon>Bacillati</taxon>
        <taxon>Actinomycetota</taxon>
        <taxon>Actinomycetes</taxon>
        <taxon>Micrococcales</taxon>
        <taxon>Dermacoccaceae</taxon>
        <taxon>Flexivirga</taxon>
    </lineage>
</organism>
<accession>A0A849ACX6</accession>
<sequence length="209" mass="23290">MTFTGIPEAAFDFYDDLEADNSKTFWTAHRQTYDDAVRAPMTALAEALGEQFGEAKVFRPNRNLRFSPDKSPYKTHQGVFVKAAEATGWYVEVSAAGVLVAAGCYYADSAALKAIRAGIDSADGAELERIVGELASRGWEFMGEELKTVPRGYSPDNPRIDLLRRKSMVLSTSYGFAPFVRTPELLDRVRSDWEAGRPLVEWVADHLER</sequence>
<dbReference type="Pfam" id="PF09365">
    <property type="entry name" value="DUF2461"/>
    <property type="match status" value="1"/>
</dbReference>
<reference evidence="1 2" key="1">
    <citation type="submission" date="2020-05" db="EMBL/GenBank/DDBJ databases">
        <title>Flexivirga sp. ID2601S isolated from air conditioner.</title>
        <authorList>
            <person name="Kim D.H."/>
        </authorList>
    </citation>
    <scope>NUCLEOTIDE SEQUENCE [LARGE SCALE GENOMIC DNA]</scope>
    <source>
        <strain evidence="1 2">ID2601S</strain>
    </source>
</reference>
<dbReference type="Proteomes" id="UP000557772">
    <property type="component" value="Unassembled WGS sequence"/>
</dbReference>
<dbReference type="PANTHER" id="PTHR36452">
    <property type="entry name" value="CHROMOSOME 12, WHOLE GENOME SHOTGUN SEQUENCE"/>
    <property type="match status" value="1"/>
</dbReference>
<dbReference type="AlphaFoldDB" id="A0A849ACX6"/>
<dbReference type="NCBIfam" id="TIGR02453">
    <property type="entry name" value="TIGR02453 family protein"/>
    <property type="match status" value="1"/>
</dbReference>
<proteinExistence type="predicted"/>
<comment type="caution">
    <text evidence="1">The sequence shown here is derived from an EMBL/GenBank/DDBJ whole genome shotgun (WGS) entry which is preliminary data.</text>
</comment>
<evidence type="ECO:0000313" key="2">
    <source>
        <dbReference type="Proteomes" id="UP000557772"/>
    </source>
</evidence>
<dbReference type="InterPro" id="IPR015996">
    <property type="entry name" value="UCP028451"/>
</dbReference>
<dbReference type="PANTHER" id="PTHR36452:SF1">
    <property type="entry name" value="DUF2461 DOMAIN-CONTAINING PROTEIN"/>
    <property type="match status" value="1"/>
</dbReference>
<keyword evidence="2" id="KW-1185">Reference proteome</keyword>
<gene>
    <name evidence="1" type="ORF">HJ588_00510</name>
</gene>
<protein>
    <submittedName>
        <fullName evidence="1">DUF2461 domain-containing protein</fullName>
    </submittedName>
</protein>
<evidence type="ECO:0000313" key="1">
    <source>
        <dbReference type="EMBL" id="NNG37757.1"/>
    </source>
</evidence>
<name>A0A849ACX6_9MICO</name>
<dbReference type="InterPro" id="IPR012808">
    <property type="entry name" value="CHP02453"/>
</dbReference>
<dbReference type="EMBL" id="JABENB010000001">
    <property type="protein sequence ID" value="NNG37757.1"/>
    <property type="molecule type" value="Genomic_DNA"/>
</dbReference>
<dbReference type="PIRSF" id="PIRSF028451">
    <property type="entry name" value="UCP028451"/>
    <property type="match status" value="1"/>
</dbReference>